<evidence type="ECO:0000313" key="2">
    <source>
        <dbReference type="EMBL" id="KAE9524873.1"/>
    </source>
</evidence>
<dbReference type="EMBL" id="VYZN01000065">
    <property type="protein sequence ID" value="KAE9524873.1"/>
    <property type="molecule type" value="Genomic_DNA"/>
</dbReference>
<keyword evidence="1" id="KW-0472">Membrane</keyword>
<dbReference type="AlphaFoldDB" id="A0A6G0T2K9"/>
<protein>
    <submittedName>
        <fullName evidence="2">Uncharacterized protein</fullName>
    </submittedName>
</protein>
<feature type="transmembrane region" description="Helical" evidence="1">
    <location>
        <begin position="21"/>
        <end position="40"/>
    </location>
</feature>
<comment type="caution">
    <text evidence="2">The sequence shown here is derived from an EMBL/GenBank/DDBJ whole genome shotgun (WGS) entry which is preliminary data.</text>
</comment>
<keyword evidence="3" id="KW-1185">Reference proteome</keyword>
<proteinExistence type="predicted"/>
<organism evidence="2 3">
    <name type="scientific">Aphis glycines</name>
    <name type="common">Soybean aphid</name>
    <dbReference type="NCBI Taxonomy" id="307491"/>
    <lineage>
        <taxon>Eukaryota</taxon>
        <taxon>Metazoa</taxon>
        <taxon>Ecdysozoa</taxon>
        <taxon>Arthropoda</taxon>
        <taxon>Hexapoda</taxon>
        <taxon>Insecta</taxon>
        <taxon>Pterygota</taxon>
        <taxon>Neoptera</taxon>
        <taxon>Paraneoptera</taxon>
        <taxon>Hemiptera</taxon>
        <taxon>Sternorrhyncha</taxon>
        <taxon>Aphidomorpha</taxon>
        <taxon>Aphidoidea</taxon>
        <taxon>Aphididae</taxon>
        <taxon>Aphidini</taxon>
        <taxon>Aphis</taxon>
        <taxon>Aphis</taxon>
    </lineage>
</organism>
<gene>
    <name evidence="2" type="ORF">AGLY_014923</name>
</gene>
<evidence type="ECO:0000313" key="3">
    <source>
        <dbReference type="Proteomes" id="UP000475862"/>
    </source>
</evidence>
<name>A0A6G0T2K9_APHGL</name>
<keyword evidence="1" id="KW-1133">Transmembrane helix</keyword>
<sequence>MLNKLKKLIAFKNSCVGTRYCKFYFTGLALLMCKINIISIKRQFKITINWARLYLLYIGKASPDFLSHIQIHIVQRIVTKYFTVIPDSLLEVLIPLLLRNMSNILKFLDFYRNMLFCKVKQSLTTYLRMCIICRIDDESIIIVDVYEIKCTISLLSEIVVSSKLMLYSLMVLCLTKINYID</sequence>
<evidence type="ECO:0000256" key="1">
    <source>
        <dbReference type="SAM" id="Phobius"/>
    </source>
</evidence>
<reference evidence="2 3" key="1">
    <citation type="submission" date="2019-08" db="EMBL/GenBank/DDBJ databases">
        <title>The genome of the soybean aphid Biotype 1, its phylome, world population structure and adaptation to the North American continent.</title>
        <authorList>
            <person name="Giordano R."/>
            <person name="Donthu R.K."/>
            <person name="Hernandez A.G."/>
            <person name="Wright C.L."/>
            <person name="Zimin A.V."/>
        </authorList>
    </citation>
    <scope>NUCLEOTIDE SEQUENCE [LARGE SCALE GENOMIC DNA]</scope>
    <source>
        <tissue evidence="2">Whole aphids</tissue>
    </source>
</reference>
<keyword evidence="1" id="KW-0812">Transmembrane</keyword>
<dbReference type="Proteomes" id="UP000475862">
    <property type="component" value="Unassembled WGS sequence"/>
</dbReference>
<accession>A0A6G0T2K9</accession>